<proteinExistence type="predicted"/>
<dbReference type="HOGENOM" id="CLU_016357_0_0_1"/>
<sequence>MVYNWDAHEPKCYRLYIDEKKSLEEIMDIMRIEDNFTPSKRAYQTQFRRWNFPSKQNPAHKDGRLVARVKELWERNLSQKEILRILNDEDGFEIKHRELMRVRARNRWLLRTPNPHRTLMSDAAPDPNSNNLLSESDPEDEEVEDEEEAPEPNASAERSAKQKENEYGLSKESMVHWEARKGRRRIRVRSGSAAVSPGQPRFPSETTIDQSRIILGLDMKMYQQVRSRFSKLCEQDGVSRKTVAGPEKWEATKSRLIEEMPHLQSALWVDHDDLESRKLALDVICTDVTKRMRSMEHKLTIADAKSILGINPQQYRTMRQDFAGLLKDDHATSKTEAGPQHWEELKEQWRLNSNVVQEILATGVMDQDRLRAIDVVARDVMKRLRDGQGKNVSTKTRPKAIPQVSTGVMLGGDEADAHTPDSSNEDATEEVHEMDHDFIPASPIQYPRSSTPTILHSPNTADIRMGHDARHVTGQSHARDTRLGLQHHQSLHPALPQNSVLAPGPSQHHSSLLPDTLLSGGLPIDPHLSSTLPMLINDHSQNLGTQQSQPTFPLTQDLAPTLGSTSHTYVQSSYLPHPNPSPPVAVYLRLHPSSPITIAPPIWITTLTTRTLNELRQVACKDFAGTVCGRVEGVLDREMTIEVSRDDELTAYLMVFEGRNRSSMSGPPCFVVQLLPAEWKT</sequence>
<feature type="region of interest" description="Disordered" evidence="1">
    <location>
        <begin position="115"/>
        <end position="174"/>
    </location>
</feature>
<dbReference type="GeneID" id="19278573"/>
<feature type="domain" description="Clr5" evidence="2">
    <location>
        <begin position="1"/>
        <end position="53"/>
    </location>
</feature>
<dbReference type="EMBL" id="KI912119">
    <property type="protein sequence ID" value="ETS75076.1"/>
    <property type="molecule type" value="Genomic_DNA"/>
</dbReference>
<evidence type="ECO:0000259" key="4">
    <source>
        <dbReference type="Pfam" id="PF24962"/>
    </source>
</evidence>
<dbReference type="AlphaFoldDB" id="W3WQG8"/>
<feature type="compositionally biased region" description="Acidic residues" evidence="1">
    <location>
        <begin position="136"/>
        <end position="150"/>
    </location>
</feature>
<feature type="region of interest" description="Disordered" evidence="1">
    <location>
        <begin position="411"/>
        <end position="432"/>
    </location>
</feature>
<accession>W3WQG8</accession>
<protein>
    <submittedName>
        <fullName evidence="5">Uncharacterized protein</fullName>
    </submittedName>
</protein>
<dbReference type="InterPro" id="IPR025676">
    <property type="entry name" value="Clr5_dom"/>
</dbReference>
<evidence type="ECO:0000313" key="5">
    <source>
        <dbReference type="EMBL" id="ETS75076.1"/>
    </source>
</evidence>
<feature type="domain" description="Tri-helical" evidence="3">
    <location>
        <begin position="212"/>
        <end position="294"/>
    </location>
</feature>
<dbReference type="RefSeq" id="XP_007840332.1">
    <property type="nucleotide sequence ID" value="XM_007842141.1"/>
</dbReference>
<dbReference type="Pfam" id="PF24465">
    <property type="entry name" value="Tri-helical"/>
    <property type="match status" value="2"/>
</dbReference>
<dbReference type="PANTHER" id="PTHR38788">
    <property type="entry name" value="CLR5 DOMAIN-CONTAINING PROTEIN"/>
    <property type="match status" value="1"/>
</dbReference>
<dbReference type="InterPro" id="IPR057940">
    <property type="entry name" value="Tri-helical_dom"/>
</dbReference>
<dbReference type="InParanoid" id="W3WQG8"/>
<evidence type="ECO:0000259" key="3">
    <source>
        <dbReference type="Pfam" id="PF24465"/>
    </source>
</evidence>
<evidence type="ECO:0000313" key="6">
    <source>
        <dbReference type="Proteomes" id="UP000030651"/>
    </source>
</evidence>
<evidence type="ECO:0000256" key="1">
    <source>
        <dbReference type="SAM" id="MobiDB-lite"/>
    </source>
</evidence>
<keyword evidence="6" id="KW-1185">Reference proteome</keyword>
<dbReference type="Pfam" id="PF14420">
    <property type="entry name" value="Clr5"/>
    <property type="match status" value="1"/>
</dbReference>
<evidence type="ECO:0000259" key="2">
    <source>
        <dbReference type="Pfam" id="PF14420"/>
    </source>
</evidence>
<dbReference type="PANTHER" id="PTHR38788:SF5">
    <property type="entry name" value="CLR5 DOMAIN-CONTAINING PROTEIN"/>
    <property type="match status" value="1"/>
</dbReference>
<dbReference type="Pfam" id="PF24962">
    <property type="entry name" value="DUF7767"/>
    <property type="match status" value="1"/>
</dbReference>
<dbReference type="eggNOG" id="ENOG502RGNJ">
    <property type="taxonomic scope" value="Eukaryota"/>
</dbReference>
<gene>
    <name evidence="5" type="ORF">PFICI_13560</name>
</gene>
<dbReference type="Proteomes" id="UP000030651">
    <property type="component" value="Unassembled WGS sequence"/>
</dbReference>
<feature type="domain" description="DUF7767" evidence="4">
    <location>
        <begin position="581"/>
        <end position="675"/>
    </location>
</feature>
<organism evidence="5 6">
    <name type="scientific">Pestalotiopsis fici (strain W106-1 / CGMCC3.15140)</name>
    <dbReference type="NCBI Taxonomy" id="1229662"/>
    <lineage>
        <taxon>Eukaryota</taxon>
        <taxon>Fungi</taxon>
        <taxon>Dikarya</taxon>
        <taxon>Ascomycota</taxon>
        <taxon>Pezizomycotina</taxon>
        <taxon>Sordariomycetes</taxon>
        <taxon>Xylariomycetidae</taxon>
        <taxon>Amphisphaeriales</taxon>
        <taxon>Sporocadaceae</taxon>
        <taxon>Pestalotiopsis</taxon>
    </lineage>
</organism>
<feature type="domain" description="Tri-helical" evidence="3">
    <location>
        <begin position="304"/>
        <end position="386"/>
    </location>
</feature>
<dbReference type="KEGG" id="pfy:PFICI_13560"/>
<dbReference type="OrthoDB" id="4115389at2759"/>
<dbReference type="OMA" id="YRMYIEE"/>
<dbReference type="STRING" id="1229662.W3WQG8"/>
<name>W3WQG8_PESFW</name>
<reference evidence="6" key="1">
    <citation type="journal article" date="2015" name="BMC Genomics">
        <title>Genomic and transcriptomic analysis of the endophytic fungus Pestalotiopsis fici reveals its lifestyle and high potential for synthesis of natural products.</title>
        <authorList>
            <person name="Wang X."/>
            <person name="Zhang X."/>
            <person name="Liu L."/>
            <person name="Xiang M."/>
            <person name="Wang W."/>
            <person name="Sun X."/>
            <person name="Che Y."/>
            <person name="Guo L."/>
            <person name="Liu G."/>
            <person name="Guo L."/>
            <person name="Wang C."/>
            <person name="Yin W.B."/>
            <person name="Stadler M."/>
            <person name="Zhang X."/>
            <person name="Liu X."/>
        </authorList>
    </citation>
    <scope>NUCLEOTIDE SEQUENCE [LARGE SCALE GENOMIC DNA]</scope>
    <source>
        <strain evidence="6">W106-1 / CGMCC3.15140</strain>
    </source>
</reference>
<dbReference type="InterPro" id="IPR056669">
    <property type="entry name" value="DUF7767"/>
</dbReference>